<dbReference type="AlphaFoldDB" id="A0A0B2UMB8"/>
<feature type="region of interest" description="Disordered" evidence="1">
    <location>
        <begin position="66"/>
        <end position="100"/>
    </location>
</feature>
<dbReference type="EMBL" id="JOKQ01000002">
    <property type="protein sequence ID" value="KHN70192.1"/>
    <property type="molecule type" value="Genomic_DNA"/>
</dbReference>
<dbReference type="OrthoDB" id="2192194at2759"/>
<feature type="compositionally biased region" description="Polar residues" evidence="1">
    <location>
        <begin position="1"/>
        <end position="13"/>
    </location>
</feature>
<dbReference type="PROSITE" id="PS50003">
    <property type="entry name" value="PH_DOMAIN"/>
    <property type="match status" value="1"/>
</dbReference>
<gene>
    <name evidence="3" type="ORF">M896_020260</name>
</gene>
<evidence type="ECO:0000313" key="3">
    <source>
        <dbReference type="EMBL" id="KHN70192.1"/>
    </source>
</evidence>
<dbReference type="Gene3D" id="2.30.29.30">
    <property type="entry name" value="Pleckstrin-homology domain (PH domain)/Phosphotyrosine-binding domain (PTB)"/>
    <property type="match status" value="1"/>
</dbReference>
<comment type="caution">
    <text evidence="3">The sequence shown here is derived from an EMBL/GenBank/DDBJ whole genome shotgun (WGS) entry which is preliminary data.</text>
</comment>
<protein>
    <recommendedName>
        <fullName evidence="2">PH domain-containing protein</fullName>
    </recommendedName>
</protein>
<feature type="compositionally biased region" description="Polar residues" evidence="1">
    <location>
        <begin position="84"/>
        <end position="93"/>
    </location>
</feature>
<sequence>MTEASNSDTSLNKGSMPGGFKVRTGIPIGSMDEKLRRINEEFKSRACAGSGFVFNNNVKLKPPKSYFGNDVNESESELSRSECDTQPTRSSEGSGVKQRDGFVGGVIPWKTGSSSFMMSGIAKDGKPGMLGIDLYKKHATEPSRSCVSMCESGTSIESKPRSGYVKSVVDSTMFNKEASFNYTQHFGRNASAVSIDGMEMSGMSSIMTNGSLLSSRVFSAHDKSIGHKPHASFGMNNSQMYTSNPKQLLSSTEDMAGSPTFAPIDVMYVKSMCGPKTDTESNASRESRDSVGVQREIILEEPPLQLYAPGKRLTIHPRIKILNTVLNYEGTVETTQYYILIESDVSWCVCKSLGEILGIVPEVECSTLTNAHSPQSRAVRDRIIQATLNSRSMNKQMQSFILSGIVDAQEQRSSYLLMDSNGWKAYIFKFVGKALICYEKNKVFKILLLSGCSVVPTGSNGFRLEKSKESIELYTTCKKERDSWMSDIREYIYKLQ</sequence>
<dbReference type="InterPro" id="IPR001849">
    <property type="entry name" value="PH_domain"/>
</dbReference>
<evidence type="ECO:0000313" key="4">
    <source>
        <dbReference type="Proteomes" id="UP000031056"/>
    </source>
</evidence>
<dbReference type="Proteomes" id="UP000031056">
    <property type="component" value="Unassembled WGS sequence"/>
</dbReference>
<dbReference type="InParanoid" id="A0A0B2UMB8"/>
<accession>A0A0B2UMB8</accession>
<reference evidence="3 4" key="1">
    <citation type="journal article" date="2014" name="MBio">
        <title>The Ordospora colligata genome; evolution of extreme reduction in microsporidia and host-to-parasite horizontal gene transfer.</title>
        <authorList>
            <person name="Pombert J.-F."/>
            <person name="Haag K.L."/>
            <person name="Beidas S."/>
            <person name="Ebert D."/>
            <person name="Keeling P.J."/>
        </authorList>
    </citation>
    <scope>NUCLEOTIDE SEQUENCE [LARGE SCALE GENOMIC DNA]</scope>
    <source>
        <strain evidence="3 4">OC4</strain>
    </source>
</reference>
<evidence type="ECO:0000259" key="2">
    <source>
        <dbReference type="PROSITE" id="PS50003"/>
    </source>
</evidence>
<proteinExistence type="predicted"/>
<organism evidence="3 4">
    <name type="scientific">Ordospora colligata OC4</name>
    <dbReference type="NCBI Taxonomy" id="1354746"/>
    <lineage>
        <taxon>Eukaryota</taxon>
        <taxon>Fungi</taxon>
        <taxon>Fungi incertae sedis</taxon>
        <taxon>Microsporidia</taxon>
        <taxon>Ordosporidae</taxon>
        <taxon>Ordospora</taxon>
    </lineage>
</organism>
<name>A0A0B2UMB8_9MICR</name>
<dbReference type="SMART" id="SM00233">
    <property type="entry name" value="PH"/>
    <property type="match status" value="1"/>
</dbReference>
<feature type="region of interest" description="Disordered" evidence="1">
    <location>
        <begin position="1"/>
        <end position="25"/>
    </location>
</feature>
<dbReference type="SUPFAM" id="SSF50729">
    <property type="entry name" value="PH domain-like"/>
    <property type="match status" value="1"/>
</dbReference>
<dbReference type="InterPro" id="IPR011993">
    <property type="entry name" value="PH-like_dom_sf"/>
</dbReference>
<dbReference type="VEuPathDB" id="MicrosporidiaDB:M896_020260"/>
<feature type="domain" description="PH" evidence="2">
    <location>
        <begin position="409"/>
        <end position="493"/>
    </location>
</feature>
<evidence type="ECO:0000256" key="1">
    <source>
        <dbReference type="SAM" id="MobiDB-lite"/>
    </source>
</evidence>
<dbReference type="HOGENOM" id="CLU_569899_0_0_1"/>
<dbReference type="RefSeq" id="XP_014564234.1">
    <property type="nucleotide sequence ID" value="XM_014708748.1"/>
</dbReference>
<dbReference type="GeneID" id="26261121"/>
<keyword evidence="4" id="KW-1185">Reference proteome</keyword>